<keyword evidence="1" id="KW-0812">Transmembrane</keyword>
<dbReference type="Proteomes" id="UP000321201">
    <property type="component" value="Unassembled WGS sequence"/>
</dbReference>
<proteinExistence type="predicted"/>
<evidence type="ECO:0000256" key="1">
    <source>
        <dbReference type="SAM" id="Phobius"/>
    </source>
</evidence>
<evidence type="ECO:0000313" key="2">
    <source>
        <dbReference type="EMBL" id="TXF11146.1"/>
    </source>
</evidence>
<dbReference type="EMBL" id="VPFL01000016">
    <property type="protein sequence ID" value="TXF11146.1"/>
    <property type="molecule type" value="Genomic_DNA"/>
</dbReference>
<protein>
    <recommendedName>
        <fullName evidence="4">DUF1640 domain-containing protein</fullName>
    </recommendedName>
</protein>
<feature type="transmembrane region" description="Helical" evidence="1">
    <location>
        <begin position="99"/>
        <end position="118"/>
    </location>
</feature>
<comment type="caution">
    <text evidence="2">The sequence shown here is derived from an EMBL/GenBank/DDBJ whole genome shotgun (WGS) entry which is preliminary data.</text>
</comment>
<keyword evidence="1" id="KW-1133">Transmembrane helix</keyword>
<dbReference type="OrthoDB" id="14291at2"/>
<dbReference type="AlphaFoldDB" id="A0A5C7EV77"/>
<evidence type="ECO:0000313" key="3">
    <source>
        <dbReference type="Proteomes" id="UP000321201"/>
    </source>
</evidence>
<name>A0A5C7EV77_9PROT</name>
<reference evidence="2 3" key="1">
    <citation type="submission" date="2019-08" db="EMBL/GenBank/DDBJ databases">
        <title>Pelomicrobium methylotrophicum gen. nov., sp. nov. a moderately thermophilic, facultatively anaerobic, lithoautotrophic and methylotrophic bacterium isolated from a terrestrial mud volcano.</title>
        <authorList>
            <person name="Slobodkina G.B."/>
            <person name="Merkel A.Y."/>
            <person name="Slobodkin A.I."/>
        </authorList>
    </citation>
    <scope>NUCLEOTIDE SEQUENCE [LARGE SCALE GENOMIC DNA]</scope>
    <source>
        <strain evidence="2 3">SM250</strain>
    </source>
</reference>
<accession>A0A5C7EV77</accession>
<keyword evidence="3" id="KW-1185">Reference proteome</keyword>
<dbReference type="InParanoid" id="A0A5C7EV77"/>
<gene>
    <name evidence="2" type="ORF">FR698_11565</name>
</gene>
<evidence type="ECO:0008006" key="4">
    <source>
        <dbReference type="Google" id="ProtNLM"/>
    </source>
</evidence>
<sequence length="129" mass="14812">MSLMHIPLEIYELLEKRLGRDDAMAVAKSIEASLSLIEERSREIAGQRKLEVKEELRVELRDELTTKGDLAKTEGSLREEMAKLEGRMEARFERLDKKFSLLFMATIFAIIFVNQNALEFLARVAGLIK</sequence>
<keyword evidence="1" id="KW-0472">Membrane</keyword>
<organism evidence="2 3">
    <name type="scientific">Pelomicrobium methylotrophicum</name>
    <dbReference type="NCBI Taxonomy" id="2602750"/>
    <lineage>
        <taxon>Bacteria</taxon>
        <taxon>Pseudomonadati</taxon>
        <taxon>Pseudomonadota</taxon>
        <taxon>Hydrogenophilia</taxon>
        <taxon>Hydrogenophilia incertae sedis</taxon>
        <taxon>Pelomicrobium</taxon>
    </lineage>
</organism>
<dbReference type="RefSeq" id="WP_147800357.1">
    <property type="nucleotide sequence ID" value="NZ_VPFL01000016.1"/>
</dbReference>